<keyword evidence="3" id="KW-1185">Reference proteome</keyword>
<protein>
    <submittedName>
        <fullName evidence="2">MarR family transcriptional regulator</fullName>
    </submittedName>
</protein>
<dbReference type="InterPro" id="IPR036390">
    <property type="entry name" value="WH_DNA-bd_sf"/>
</dbReference>
<dbReference type="EMBL" id="JAMQOL010000029">
    <property type="protein sequence ID" value="MCM4080111.1"/>
    <property type="molecule type" value="Genomic_DNA"/>
</dbReference>
<name>A0ABT0Y268_9ACTN</name>
<dbReference type="InterPro" id="IPR000835">
    <property type="entry name" value="HTH_MarR-typ"/>
</dbReference>
<dbReference type="InterPro" id="IPR036388">
    <property type="entry name" value="WH-like_DNA-bd_sf"/>
</dbReference>
<gene>
    <name evidence="2" type="ORF">LXN57_21250</name>
</gene>
<dbReference type="SUPFAM" id="SSF46785">
    <property type="entry name" value="Winged helix' DNA-binding domain"/>
    <property type="match status" value="1"/>
</dbReference>
<organism evidence="2 3">
    <name type="scientific">Paractinoplanes hotanensis</name>
    <dbReference type="NCBI Taxonomy" id="2906497"/>
    <lineage>
        <taxon>Bacteria</taxon>
        <taxon>Bacillati</taxon>
        <taxon>Actinomycetota</taxon>
        <taxon>Actinomycetes</taxon>
        <taxon>Micromonosporales</taxon>
        <taxon>Micromonosporaceae</taxon>
        <taxon>Paractinoplanes</taxon>
    </lineage>
</organism>
<evidence type="ECO:0000259" key="1">
    <source>
        <dbReference type="Pfam" id="PF12802"/>
    </source>
</evidence>
<feature type="domain" description="HTH marR-type" evidence="1">
    <location>
        <begin position="21"/>
        <end position="69"/>
    </location>
</feature>
<dbReference type="Pfam" id="PF12802">
    <property type="entry name" value="MarR_2"/>
    <property type="match status" value="1"/>
</dbReference>
<proteinExistence type="predicted"/>
<evidence type="ECO:0000313" key="3">
    <source>
        <dbReference type="Proteomes" id="UP001523216"/>
    </source>
</evidence>
<dbReference type="RefSeq" id="WP_251799919.1">
    <property type="nucleotide sequence ID" value="NZ_JAMQOL010000029.1"/>
</dbReference>
<accession>A0ABT0Y268</accession>
<reference evidence="2 3" key="1">
    <citation type="submission" date="2022-06" db="EMBL/GenBank/DDBJ databases">
        <title>Actinoplanes abujensis sp. nov., isolated from Nigerian arid soil.</title>
        <authorList>
            <person name="Ding P."/>
        </authorList>
    </citation>
    <scope>NUCLEOTIDE SEQUENCE [LARGE SCALE GENOMIC DNA]</scope>
    <source>
        <strain evidence="3">TRM88002</strain>
    </source>
</reference>
<sequence length="106" mass="11617">MSLAARPTTTPAPRAWTFLTNHAHVLLALAREPTARLRDVATSVGITERAAQAIVADLEAAGYLHRERVGRRNEYTINTAGSFRHPAEADHRIGELITLFTGTQET</sequence>
<dbReference type="Proteomes" id="UP001523216">
    <property type="component" value="Unassembled WGS sequence"/>
</dbReference>
<comment type="caution">
    <text evidence="2">The sequence shown here is derived from an EMBL/GenBank/DDBJ whole genome shotgun (WGS) entry which is preliminary data.</text>
</comment>
<evidence type="ECO:0000313" key="2">
    <source>
        <dbReference type="EMBL" id="MCM4080111.1"/>
    </source>
</evidence>
<dbReference type="Gene3D" id="1.10.10.10">
    <property type="entry name" value="Winged helix-like DNA-binding domain superfamily/Winged helix DNA-binding domain"/>
    <property type="match status" value="1"/>
</dbReference>